<dbReference type="EMBL" id="LR134441">
    <property type="protein sequence ID" value="VEH97641.1"/>
    <property type="molecule type" value="Genomic_DNA"/>
</dbReference>
<evidence type="ECO:0000313" key="7">
    <source>
        <dbReference type="EMBL" id="VEH97641.1"/>
    </source>
</evidence>
<organism evidence="7 9">
    <name type="scientific">Kaistella antarctica</name>
    <dbReference type="NCBI Taxonomy" id="266748"/>
    <lineage>
        <taxon>Bacteria</taxon>
        <taxon>Pseudomonadati</taxon>
        <taxon>Bacteroidota</taxon>
        <taxon>Flavobacteriia</taxon>
        <taxon>Flavobacteriales</taxon>
        <taxon>Weeksellaceae</taxon>
        <taxon>Chryseobacterium group</taxon>
        <taxon>Kaistella</taxon>
    </lineage>
</organism>
<dbReference type="GO" id="GO:0016646">
    <property type="term" value="F:oxidoreductase activity, acting on the CH-NH group of donors, NAD or NADP as acceptor"/>
    <property type="evidence" value="ECO:0007669"/>
    <property type="project" value="UniProtKB-ARBA"/>
</dbReference>
<evidence type="ECO:0000256" key="3">
    <source>
        <dbReference type="ARBA" id="ARBA00022643"/>
    </source>
</evidence>
<dbReference type="InterPro" id="IPR012349">
    <property type="entry name" value="Split_barrel_FMN-bd"/>
</dbReference>
<dbReference type="EMBL" id="JPEP01000002">
    <property type="protein sequence ID" value="KEY19372.1"/>
    <property type="molecule type" value="Genomic_DNA"/>
</dbReference>
<dbReference type="PANTHER" id="PTHR33798">
    <property type="entry name" value="FLAVOPROTEIN OXYGENASE"/>
    <property type="match status" value="1"/>
</dbReference>
<gene>
    <name evidence="6" type="ORF">HY04_13285</name>
    <name evidence="7" type="ORF">NCTC13489_00922</name>
</gene>
<evidence type="ECO:0000256" key="4">
    <source>
        <dbReference type="ARBA" id="ARBA00038054"/>
    </source>
</evidence>
<evidence type="ECO:0000259" key="5">
    <source>
        <dbReference type="Pfam" id="PF01613"/>
    </source>
</evidence>
<evidence type="ECO:0000256" key="2">
    <source>
        <dbReference type="ARBA" id="ARBA00022630"/>
    </source>
</evidence>
<dbReference type="Proteomes" id="UP000270036">
    <property type="component" value="Chromosome"/>
</dbReference>
<reference evidence="6 8" key="1">
    <citation type="submission" date="2014-07" db="EMBL/GenBank/DDBJ databases">
        <authorList>
            <person name="Pisani N.G."/>
            <person name="Newman J.D."/>
        </authorList>
    </citation>
    <scope>NUCLEOTIDE SEQUENCE [LARGE SCALE GENOMIC DNA]</scope>
    <source>
        <strain evidence="6 8">LMG 24720</strain>
    </source>
</reference>
<dbReference type="STRING" id="266748.HY04_13285"/>
<dbReference type="SUPFAM" id="SSF50475">
    <property type="entry name" value="FMN-binding split barrel"/>
    <property type="match status" value="1"/>
</dbReference>
<dbReference type="PANTHER" id="PTHR33798:SF5">
    <property type="entry name" value="FLAVIN REDUCTASE LIKE DOMAIN-CONTAINING PROTEIN"/>
    <property type="match status" value="1"/>
</dbReference>
<feature type="domain" description="Flavin reductase like" evidence="5">
    <location>
        <begin position="34"/>
        <end position="174"/>
    </location>
</feature>
<dbReference type="GO" id="GO:0010181">
    <property type="term" value="F:FMN binding"/>
    <property type="evidence" value="ECO:0007669"/>
    <property type="project" value="InterPro"/>
</dbReference>
<keyword evidence="3" id="KW-0288">FMN</keyword>
<dbReference type="InterPro" id="IPR002563">
    <property type="entry name" value="Flavin_Rdtase-like_dom"/>
</dbReference>
<evidence type="ECO:0000313" key="9">
    <source>
        <dbReference type="Proteomes" id="UP000270036"/>
    </source>
</evidence>
<evidence type="ECO:0000313" key="8">
    <source>
        <dbReference type="Proteomes" id="UP000028349"/>
    </source>
</evidence>
<proteinExistence type="inferred from homology"/>
<dbReference type="KEGG" id="cant:NCTC13489_00922"/>
<keyword evidence="2" id="KW-0285">Flavoprotein</keyword>
<evidence type="ECO:0000256" key="1">
    <source>
        <dbReference type="ARBA" id="ARBA00001917"/>
    </source>
</evidence>
<comment type="cofactor">
    <cofactor evidence="1">
        <name>FMN</name>
        <dbReference type="ChEBI" id="CHEBI:58210"/>
    </cofactor>
</comment>
<comment type="similarity">
    <text evidence="4">Belongs to the flavoredoxin family.</text>
</comment>
<dbReference type="Gene3D" id="2.30.110.10">
    <property type="entry name" value="Electron Transport, Fmn-binding Protein, Chain A"/>
    <property type="match status" value="1"/>
</dbReference>
<evidence type="ECO:0000313" key="6">
    <source>
        <dbReference type="EMBL" id="KEY19372.1"/>
    </source>
</evidence>
<accession>A0A448NPK7</accession>
<dbReference type="AlphaFoldDB" id="A0A448NPK7"/>
<reference evidence="7 9" key="2">
    <citation type="submission" date="2018-12" db="EMBL/GenBank/DDBJ databases">
        <authorList>
            <consortium name="Pathogen Informatics"/>
        </authorList>
    </citation>
    <scope>NUCLEOTIDE SEQUENCE [LARGE SCALE GENOMIC DNA]</scope>
    <source>
        <strain evidence="7 9">NCTC13489</strain>
    </source>
</reference>
<name>A0A448NPK7_9FLAO</name>
<dbReference type="Proteomes" id="UP000028349">
    <property type="component" value="Unassembled WGS sequence"/>
</dbReference>
<dbReference type="Pfam" id="PF01613">
    <property type="entry name" value="Flavin_Reduct"/>
    <property type="match status" value="1"/>
</dbReference>
<protein>
    <submittedName>
        <fullName evidence="7">Flavin reductase like domain</fullName>
    </submittedName>
</protein>
<keyword evidence="8" id="KW-1185">Reference proteome</keyword>
<sequence length="207" mass="23332">MQNEVEMVSMTADEISKAEKLFRTKFINSLAGIRQVVLIGTKSNDGQENVAIFNSLIHLGAHPPLLGFISRPDSVERDTLRNIKESESYTLNFVHKKWLKEAHQTSARYQKEESEFEAVGLKPEYLGQCLAPFVKESAIKVELKLKQILNIEINKTIMVIGQIECVHLPKDRLAKDGLVDPTDLLLSGGLDAYYDSDFLDQLPYAKP</sequence>